<feature type="domain" description="C2H2-type" evidence="6">
    <location>
        <begin position="600"/>
        <end position="622"/>
    </location>
</feature>
<evidence type="ECO:0000256" key="1">
    <source>
        <dbReference type="ARBA" id="ARBA00004141"/>
    </source>
</evidence>
<feature type="region of interest" description="Disordered" evidence="4">
    <location>
        <begin position="506"/>
        <end position="527"/>
    </location>
</feature>
<evidence type="ECO:0000256" key="5">
    <source>
        <dbReference type="SAM" id="Phobius"/>
    </source>
</evidence>
<dbReference type="SUPFAM" id="SSF57667">
    <property type="entry name" value="beta-beta-alpha zinc fingers"/>
    <property type="match status" value="1"/>
</dbReference>
<organism evidence="7 8">
    <name type="scientific">Hibiscus syriacus</name>
    <name type="common">Rose of Sharon</name>
    <dbReference type="NCBI Taxonomy" id="106335"/>
    <lineage>
        <taxon>Eukaryota</taxon>
        <taxon>Viridiplantae</taxon>
        <taxon>Streptophyta</taxon>
        <taxon>Embryophyta</taxon>
        <taxon>Tracheophyta</taxon>
        <taxon>Spermatophyta</taxon>
        <taxon>Magnoliopsida</taxon>
        <taxon>eudicotyledons</taxon>
        <taxon>Gunneridae</taxon>
        <taxon>Pentapetalae</taxon>
        <taxon>rosids</taxon>
        <taxon>malvids</taxon>
        <taxon>Malvales</taxon>
        <taxon>Malvaceae</taxon>
        <taxon>Malvoideae</taxon>
        <taxon>Hibiscus</taxon>
    </lineage>
</organism>
<dbReference type="GO" id="GO:0006355">
    <property type="term" value="P:regulation of DNA-templated transcription"/>
    <property type="evidence" value="ECO:0007669"/>
    <property type="project" value="InterPro"/>
</dbReference>
<feature type="transmembrane region" description="Helical" evidence="5">
    <location>
        <begin position="141"/>
        <end position="163"/>
    </location>
</feature>
<evidence type="ECO:0000313" key="8">
    <source>
        <dbReference type="Proteomes" id="UP000436088"/>
    </source>
</evidence>
<feature type="region of interest" description="Disordered" evidence="4">
    <location>
        <begin position="409"/>
        <end position="439"/>
    </location>
</feature>
<dbReference type="PROSITE" id="PS50157">
    <property type="entry name" value="ZINC_FINGER_C2H2_2"/>
    <property type="match status" value="3"/>
</dbReference>
<feature type="compositionally biased region" description="Polar residues" evidence="4">
    <location>
        <begin position="480"/>
        <end position="492"/>
    </location>
</feature>
<dbReference type="PANTHER" id="PTHR46326">
    <property type="entry name" value="ZINC FINGER PROTEIN ZAT1-RELATED"/>
    <property type="match status" value="1"/>
</dbReference>
<evidence type="ECO:0000256" key="3">
    <source>
        <dbReference type="PROSITE-ProRule" id="PRU00042"/>
    </source>
</evidence>
<evidence type="ECO:0000256" key="2">
    <source>
        <dbReference type="ARBA" id="ARBA00007635"/>
    </source>
</evidence>
<feature type="region of interest" description="Disordered" evidence="4">
    <location>
        <begin position="480"/>
        <end position="499"/>
    </location>
</feature>
<feature type="compositionally biased region" description="Polar residues" evidence="4">
    <location>
        <begin position="511"/>
        <end position="525"/>
    </location>
</feature>
<dbReference type="Pfam" id="PF13912">
    <property type="entry name" value="zf-C2H2_6"/>
    <property type="match status" value="3"/>
</dbReference>
<dbReference type="InterPro" id="IPR044303">
    <property type="entry name" value="ZAT1/4/9"/>
</dbReference>
<feature type="domain" description="C2H2-type" evidence="6">
    <location>
        <begin position="379"/>
        <end position="406"/>
    </location>
</feature>
<dbReference type="GO" id="GO:0016020">
    <property type="term" value="C:membrane"/>
    <property type="evidence" value="ECO:0007669"/>
    <property type="project" value="InterPro"/>
</dbReference>
<dbReference type="SUPFAM" id="SSF103481">
    <property type="entry name" value="Multidrug resistance efflux transporter EmrE"/>
    <property type="match status" value="2"/>
</dbReference>
<dbReference type="GO" id="GO:0008270">
    <property type="term" value="F:zinc ion binding"/>
    <property type="evidence" value="ECO:0007669"/>
    <property type="project" value="UniProtKB-KW"/>
</dbReference>
<keyword evidence="3" id="KW-0862">Zinc</keyword>
<dbReference type="InterPro" id="IPR036236">
    <property type="entry name" value="Znf_C2H2_sf"/>
</dbReference>
<dbReference type="Pfam" id="PF00892">
    <property type="entry name" value="EamA"/>
    <property type="match status" value="2"/>
</dbReference>
<feature type="transmembrane region" description="Helical" evidence="5">
    <location>
        <begin position="44"/>
        <end position="66"/>
    </location>
</feature>
<evidence type="ECO:0000256" key="4">
    <source>
        <dbReference type="SAM" id="MobiDB-lite"/>
    </source>
</evidence>
<keyword evidence="3" id="KW-0479">Metal-binding</keyword>
<dbReference type="PROSITE" id="PS00028">
    <property type="entry name" value="ZINC_FINGER_C2H2_1"/>
    <property type="match status" value="2"/>
</dbReference>
<dbReference type="InterPro" id="IPR013087">
    <property type="entry name" value="Znf_C2H2_type"/>
</dbReference>
<name>A0A6A2XIB5_HIBSY</name>
<dbReference type="Proteomes" id="UP000436088">
    <property type="component" value="Unassembled WGS sequence"/>
</dbReference>
<feature type="domain" description="C2H2-type" evidence="6">
    <location>
        <begin position="565"/>
        <end position="592"/>
    </location>
</feature>
<gene>
    <name evidence="7" type="ORF">F3Y22_tig00113722pilonHSYRG00090</name>
</gene>
<dbReference type="InterPro" id="IPR037185">
    <property type="entry name" value="EmrE-like"/>
</dbReference>
<keyword evidence="8" id="KW-1185">Reference proteome</keyword>
<feature type="transmembrane region" description="Helical" evidence="5">
    <location>
        <begin position="248"/>
        <end position="274"/>
    </location>
</feature>
<proteinExistence type="inferred from homology"/>
<reference evidence="7" key="1">
    <citation type="submission" date="2019-09" db="EMBL/GenBank/DDBJ databases">
        <title>Draft genome information of white flower Hibiscus syriacus.</title>
        <authorList>
            <person name="Kim Y.-M."/>
        </authorList>
    </citation>
    <scope>NUCLEOTIDE SEQUENCE [LARGE SCALE GENOMIC DNA]</scope>
    <source>
        <strain evidence="7">YM2019G1</strain>
    </source>
</reference>
<evidence type="ECO:0000313" key="7">
    <source>
        <dbReference type="EMBL" id="KAE8661826.1"/>
    </source>
</evidence>
<comment type="subcellular location">
    <subcellularLocation>
        <location evidence="1">Membrane</location>
        <topology evidence="1">Multi-pass membrane protein</topology>
    </subcellularLocation>
</comment>
<feature type="transmembrane region" description="Helical" evidence="5">
    <location>
        <begin position="281"/>
        <end position="300"/>
    </location>
</feature>
<feature type="transmembrane region" description="Helical" evidence="5">
    <location>
        <begin position="183"/>
        <end position="204"/>
    </location>
</feature>
<dbReference type="EMBL" id="VEPZ02001718">
    <property type="protein sequence ID" value="KAE8661826.1"/>
    <property type="molecule type" value="Genomic_DNA"/>
</dbReference>
<feature type="transmembrane region" description="Helical" evidence="5">
    <location>
        <begin position="110"/>
        <end position="129"/>
    </location>
</feature>
<keyword evidence="3" id="KW-0863">Zinc-finger</keyword>
<accession>A0A6A2XIB5</accession>
<comment type="similarity">
    <text evidence="2">Belongs to the drug/metabolite transporter (DMT) superfamily. Plant drug/metabolite exporter (P-DME) (TC 2.A.7.4) family.</text>
</comment>
<keyword evidence="5" id="KW-1133">Transmembrane helix</keyword>
<evidence type="ECO:0000259" key="6">
    <source>
        <dbReference type="PROSITE" id="PS50157"/>
    </source>
</evidence>
<keyword evidence="5" id="KW-0812">Transmembrane</keyword>
<feature type="transmembrane region" description="Helical" evidence="5">
    <location>
        <begin position="216"/>
        <end position="236"/>
    </location>
</feature>
<dbReference type="AlphaFoldDB" id="A0A6A2XIB5"/>
<keyword evidence="5" id="KW-0472">Membrane</keyword>
<protein>
    <submittedName>
        <fullName evidence="7">WAT1-related protein</fullName>
    </submittedName>
</protein>
<feature type="transmembrane region" description="Helical" evidence="5">
    <location>
        <begin position="12"/>
        <end position="38"/>
    </location>
</feature>
<dbReference type="PANTHER" id="PTHR46326:SF8">
    <property type="entry name" value="C2H2-LIKE ZINC FINGER PROTEIN"/>
    <property type="match status" value="1"/>
</dbReference>
<dbReference type="InterPro" id="IPR000620">
    <property type="entry name" value="EamA_dom"/>
</dbReference>
<dbReference type="SMART" id="SM00355">
    <property type="entry name" value="ZnF_C2H2"/>
    <property type="match status" value="3"/>
</dbReference>
<sequence length="658" mass="72667">MVVYLKKLMLEDVAIIGGLVGVQFVYAGNSVLLAYLMSLGLSPFTIVIYFTLATFIILSPFAFYFERSRWPNQLTMKFIIQLVLISFGGITLFQYLFLKGIDLTSPAVATSMPNLAPGLIFIIAWAFRLEKVSINCIYSKVKIAGTFLCVIGAIIMSVIQSTVSSGDAVMDTVVIYNDIFNKNKIIGCMYLMAAVLVLSSNVVLQATTLGNFPAPMSLCAITSLIGVIITSLVQLFENHDFEWGWPLVSAWNLLGFSLLGGAVSGICVSFNGWAMKKRGPVLVSMFCPNGTVIAVVLSFVTLGQTISLGSVAGMFLMFTGLYFVLWAKGKEVYLAREGEFDPEKPLLSYQLPVRRSTKKLHNMHDRRRPYEVCAITEKHKCKLCARTFSNGRALGGHMKGHLATRSLPHKTTHQHQHGDRSDSASSSSSSSGEEQELGEEKIRVLEGKCLVYGLRENPKKSSRFADLEFSFAPDSGSVVQNIESETESGNPTTRRRSKRCRKLLTKPSLVESPTEQEPVSSVSDTSPEEHVAMSLMMLSRDVWKSKTVEQKSVQELNKKKIHGKHRCEKCKKTFRSYYTLDEHKRVCSETKKTDKVAAIFECPLCCRVFGSGQALGGHKRSHLLAAAAANSGKFDNNLIDLNLPAPLEDDEFSVVSDA</sequence>
<dbReference type="Gene3D" id="3.30.160.60">
    <property type="entry name" value="Classic Zinc Finger"/>
    <property type="match status" value="1"/>
</dbReference>
<feature type="transmembrane region" description="Helical" evidence="5">
    <location>
        <begin position="306"/>
        <end position="327"/>
    </location>
</feature>
<comment type="caution">
    <text evidence="7">The sequence shown here is derived from an EMBL/GenBank/DDBJ whole genome shotgun (WGS) entry which is preliminary data.</text>
</comment>
<feature type="transmembrane region" description="Helical" evidence="5">
    <location>
        <begin position="78"/>
        <end position="98"/>
    </location>
</feature>